<evidence type="ECO:0000256" key="10">
    <source>
        <dbReference type="ARBA" id="ARBA00023136"/>
    </source>
</evidence>
<keyword evidence="5 11" id="KW-0812">Transmembrane</keyword>
<evidence type="ECO:0008006" key="13">
    <source>
        <dbReference type="Google" id="ProtNLM"/>
    </source>
</evidence>
<evidence type="ECO:0000256" key="9">
    <source>
        <dbReference type="ARBA" id="ARBA00023128"/>
    </source>
</evidence>
<evidence type="ECO:0000256" key="4">
    <source>
        <dbReference type="ARBA" id="ARBA00022660"/>
    </source>
</evidence>
<evidence type="ECO:0000313" key="12">
    <source>
        <dbReference type="EMBL" id="JAI67767.1"/>
    </source>
</evidence>
<name>A0A0P4WJ27_SCYOL</name>
<evidence type="ECO:0000256" key="2">
    <source>
        <dbReference type="ARBA" id="ARBA00008674"/>
    </source>
</evidence>
<dbReference type="PANTHER" id="PTHR13099:SF0">
    <property type="entry name" value="NADH DEHYDROGENASE [UBIQUINONE] 1 SUBUNIT C2-RELATED"/>
    <property type="match status" value="1"/>
</dbReference>
<organism evidence="12">
    <name type="scientific">Scylla olivacea</name>
    <name type="common">Orange mud crab</name>
    <name type="synonym">Cancer olivacea</name>
    <dbReference type="NCBI Taxonomy" id="85551"/>
    <lineage>
        <taxon>Eukaryota</taxon>
        <taxon>Metazoa</taxon>
        <taxon>Ecdysozoa</taxon>
        <taxon>Arthropoda</taxon>
        <taxon>Crustacea</taxon>
        <taxon>Multicrustacea</taxon>
        <taxon>Malacostraca</taxon>
        <taxon>Eumalacostraca</taxon>
        <taxon>Eucarida</taxon>
        <taxon>Decapoda</taxon>
        <taxon>Pleocyemata</taxon>
        <taxon>Brachyura</taxon>
        <taxon>Eubrachyura</taxon>
        <taxon>Portunoidea</taxon>
        <taxon>Portunidae</taxon>
        <taxon>Portuninae</taxon>
        <taxon>Scylla</taxon>
    </lineage>
</organism>
<comment type="similarity">
    <text evidence="2">Belongs to the complex I NDUFC2 subunit family.</text>
</comment>
<keyword evidence="3" id="KW-0813">Transport</keyword>
<evidence type="ECO:0000256" key="11">
    <source>
        <dbReference type="SAM" id="Phobius"/>
    </source>
</evidence>
<feature type="transmembrane region" description="Helical" evidence="11">
    <location>
        <begin position="30"/>
        <end position="51"/>
    </location>
</feature>
<dbReference type="PANTHER" id="PTHR13099">
    <property type="entry name" value="NADH-UBIQUINONE OXIDOREDUCTASE SUBUNIT B14.5B"/>
    <property type="match status" value="1"/>
</dbReference>
<evidence type="ECO:0000256" key="5">
    <source>
        <dbReference type="ARBA" id="ARBA00022692"/>
    </source>
</evidence>
<dbReference type="Pfam" id="PF06374">
    <property type="entry name" value="NDUF_C2"/>
    <property type="match status" value="1"/>
</dbReference>
<keyword evidence="6" id="KW-0999">Mitochondrion inner membrane</keyword>
<keyword evidence="8 11" id="KW-1133">Transmembrane helix</keyword>
<comment type="subcellular location">
    <subcellularLocation>
        <location evidence="1">Mitochondrion inner membrane</location>
        <topology evidence="1">Single-pass membrane protein</topology>
        <orientation evidence="1">Matrix side</orientation>
    </subcellularLocation>
</comment>
<proteinExistence type="inferred from homology"/>
<keyword evidence="4" id="KW-0679">Respiratory chain</keyword>
<dbReference type="GO" id="GO:0006120">
    <property type="term" value="P:mitochondrial electron transport, NADH to ubiquinone"/>
    <property type="evidence" value="ECO:0007669"/>
    <property type="project" value="InterPro"/>
</dbReference>
<evidence type="ECO:0000256" key="6">
    <source>
        <dbReference type="ARBA" id="ARBA00022792"/>
    </source>
</evidence>
<evidence type="ECO:0000256" key="3">
    <source>
        <dbReference type="ARBA" id="ARBA00022448"/>
    </source>
</evidence>
<reference evidence="12" key="1">
    <citation type="submission" date="2015-09" db="EMBL/GenBank/DDBJ databases">
        <title>Scylla olivacea transcriptome.</title>
        <authorList>
            <person name="Ikhwanuddin M."/>
        </authorList>
    </citation>
    <scope>NUCLEOTIDE SEQUENCE</scope>
</reference>
<sequence>MEVDTRTEINPADYFSPDAPAPDLGLYRKLWYPVGISSAGVGLISFMNVISRRPAFSGIQRHIIAGSVGLLLGIQVDRWTRKQAAVRDNIYYNYILSHPEDFPPIERKKFSEVLENWVPAR</sequence>
<keyword evidence="9" id="KW-0496">Mitochondrion</keyword>
<dbReference type="GO" id="GO:0005743">
    <property type="term" value="C:mitochondrial inner membrane"/>
    <property type="evidence" value="ECO:0007669"/>
    <property type="project" value="UniProtKB-SubCell"/>
</dbReference>
<dbReference type="InterPro" id="IPR009423">
    <property type="entry name" value="NDUC2"/>
</dbReference>
<dbReference type="AlphaFoldDB" id="A0A0P4WJ27"/>
<dbReference type="EMBL" id="GDRN01023247">
    <property type="protein sequence ID" value="JAI67767.1"/>
    <property type="molecule type" value="Transcribed_RNA"/>
</dbReference>
<keyword evidence="10 11" id="KW-0472">Membrane</keyword>
<keyword evidence="7" id="KW-0249">Electron transport</keyword>
<evidence type="ECO:0000256" key="7">
    <source>
        <dbReference type="ARBA" id="ARBA00022982"/>
    </source>
</evidence>
<accession>A0A0P4WJ27</accession>
<evidence type="ECO:0000256" key="8">
    <source>
        <dbReference type="ARBA" id="ARBA00022989"/>
    </source>
</evidence>
<protein>
    <recommendedName>
        <fullName evidence="13">NADH dehydrogenase [ubiquinone] 1 subunit C2</fullName>
    </recommendedName>
</protein>
<evidence type="ECO:0000256" key="1">
    <source>
        <dbReference type="ARBA" id="ARBA00004298"/>
    </source>
</evidence>